<keyword evidence="5" id="KW-1185">Reference proteome</keyword>
<evidence type="ECO:0000313" key="5">
    <source>
        <dbReference type="Proteomes" id="UP000295626"/>
    </source>
</evidence>
<feature type="non-terminal residue" evidence="4">
    <location>
        <position position="1"/>
    </location>
</feature>
<feature type="domain" description="TauD/TfdA-like" evidence="3">
    <location>
        <begin position="62"/>
        <end position="247"/>
    </location>
</feature>
<name>A0ABY2DHR5_9ACTN</name>
<sequence length="272" mass="30579">GTSNAHVLRNCPIDEEIPVLTGADPVADKRAKKKTFVGEAFLALVAALSRTPLMAYSSRNDGDFFTDVVAIDKYHGMQTGFSDSELVYHNDRTAHWARADYIALLGLRCPEQEFIYTSYVDGARLLEHLSAEHEAVLRRPHFVTSFDVYSRDTNRRQSVSDPHAIFEGHHDVRYLDTFTRVNPGAPEAAKDALLALRDALVLAGKQRHRLRTGDLLLFANQAGLHSRDKMEINDAERARTRWLLKTYTFADDAAADRFADRWHGGVRGLISD</sequence>
<protein>
    <submittedName>
        <fullName evidence="4">Taurine catabolism dioxygenase TauD</fullName>
    </submittedName>
</protein>
<evidence type="ECO:0000313" key="4">
    <source>
        <dbReference type="EMBL" id="TDB95654.1"/>
    </source>
</evidence>
<proteinExistence type="predicted"/>
<keyword evidence="2" id="KW-0408">Iron</keyword>
<accession>A0ABY2DHR5</accession>
<keyword evidence="4" id="KW-0223">Dioxygenase</keyword>
<reference evidence="4 5" key="1">
    <citation type="submission" date="2019-02" db="EMBL/GenBank/DDBJ databases">
        <title>Draft genome sequences of novel Actinobacteria.</title>
        <authorList>
            <person name="Sahin N."/>
            <person name="Ay H."/>
            <person name="Saygin H."/>
        </authorList>
    </citation>
    <scope>NUCLEOTIDE SEQUENCE [LARGE SCALE GENOMIC DNA]</scope>
    <source>
        <strain evidence="4 5">JCM 30529</strain>
    </source>
</reference>
<keyword evidence="1" id="KW-0560">Oxidoreductase</keyword>
<dbReference type="Gene3D" id="3.60.130.10">
    <property type="entry name" value="Clavaminate synthase-like"/>
    <property type="match status" value="1"/>
</dbReference>
<evidence type="ECO:0000259" key="3">
    <source>
        <dbReference type="Pfam" id="PF02668"/>
    </source>
</evidence>
<dbReference type="InterPro" id="IPR042098">
    <property type="entry name" value="TauD-like_sf"/>
</dbReference>
<dbReference type="EMBL" id="SMKE01000305">
    <property type="protein sequence ID" value="TDB95654.1"/>
    <property type="molecule type" value="Genomic_DNA"/>
</dbReference>
<organism evidence="4 5">
    <name type="scientific">Micromonospora fluostatini</name>
    <dbReference type="NCBI Taxonomy" id="1629071"/>
    <lineage>
        <taxon>Bacteria</taxon>
        <taxon>Bacillati</taxon>
        <taxon>Actinomycetota</taxon>
        <taxon>Actinomycetes</taxon>
        <taxon>Micromonosporales</taxon>
        <taxon>Micromonosporaceae</taxon>
        <taxon>Micromonospora</taxon>
    </lineage>
</organism>
<dbReference type="Pfam" id="PF02668">
    <property type="entry name" value="TauD"/>
    <property type="match status" value="1"/>
</dbReference>
<comment type="caution">
    <text evidence="4">The sequence shown here is derived from an EMBL/GenBank/DDBJ whole genome shotgun (WGS) entry which is preliminary data.</text>
</comment>
<dbReference type="Proteomes" id="UP000295626">
    <property type="component" value="Unassembled WGS sequence"/>
</dbReference>
<evidence type="ECO:0000256" key="1">
    <source>
        <dbReference type="ARBA" id="ARBA00023002"/>
    </source>
</evidence>
<gene>
    <name evidence="4" type="ORF">E1091_10015</name>
</gene>
<dbReference type="GO" id="GO:0051213">
    <property type="term" value="F:dioxygenase activity"/>
    <property type="evidence" value="ECO:0007669"/>
    <property type="project" value="UniProtKB-KW"/>
</dbReference>
<evidence type="ECO:0000256" key="2">
    <source>
        <dbReference type="ARBA" id="ARBA00023004"/>
    </source>
</evidence>
<dbReference type="InterPro" id="IPR003819">
    <property type="entry name" value="TauD/TfdA-like"/>
</dbReference>
<dbReference type="SUPFAM" id="SSF51197">
    <property type="entry name" value="Clavaminate synthase-like"/>
    <property type="match status" value="1"/>
</dbReference>